<dbReference type="SMART" id="SM00382">
    <property type="entry name" value="AAA"/>
    <property type="match status" value="1"/>
</dbReference>
<dbReference type="InterPro" id="IPR027417">
    <property type="entry name" value="P-loop_NTPase"/>
</dbReference>
<evidence type="ECO:0000256" key="3">
    <source>
        <dbReference type="ARBA" id="ARBA00022840"/>
    </source>
</evidence>
<dbReference type="SUPFAM" id="SSF50331">
    <property type="entry name" value="MOP-like"/>
    <property type="match status" value="1"/>
</dbReference>
<dbReference type="Pfam" id="PF00005">
    <property type="entry name" value="ABC_tran"/>
    <property type="match status" value="1"/>
</dbReference>
<dbReference type="PROSITE" id="PS00211">
    <property type="entry name" value="ABC_TRANSPORTER_1"/>
    <property type="match status" value="1"/>
</dbReference>
<reference evidence="5 6" key="1">
    <citation type="submission" date="2021-02" db="EMBL/GenBank/DDBJ databases">
        <title>Complete genome of Desulfoluna sp. strain ASN36.</title>
        <authorList>
            <person name="Takahashi A."/>
            <person name="Kojima H."/>
            <person name="Fukui M."/>
        </authorList>
    </citation>
    <scope>NUCLEOTIDE SEQUENCE [LARGE SCALE GENOMIC DNA]</scope>
    <source>
        <strain evidence="5 6">ASN36</strain>
    </source>
</reference>
<dbReference type="GO" id="GO:0005524">
    <property type="term" value="F:ATP binding"/>
    <property type="evidence" value="ECO:0007669"/>
    <property type="project" value="UniProtKB-KW"/>
</dbReference>
<dbReference type="InterPro" id="IPR050093">
    <property type="entry name" value="ABC_SmlMolc_Importer"/>
</dbReference>
<dbReference type="InterPro" id="IPR017871">
    <property type="entry name" value="ABC_transporter-like_CS"/>
</dbReference>
<dbReference type="Gene3D" id="3.40.50.300">
    <property type="entry name" value="P-loop containing nucleotide triphosphate hydrolases"/>
    <property type="match status" value="1"/>
</dbReference>
<keyword evidence="3 5" id="KW-0067">ATP-binding</keyword>
<dbReference type="PROSITE" id="PS50893">
    <property type="entry name" value="ABC_TRANSPORTER_2"/>
    <property type="match status" value="1"/>
</dbReference>
<evidence type="ECO:0000259" key="4">
    <source>
        <dbReference type="PROSITE" id="PS50893"/>
    </source>
</evidence>
<name>A0ABM7PMT6_9BACT</name>
<evidence type="ECO:0000256" key="1">
    <source>
        <dbReference type="ARBA" id="ARBA00022448"/>
    </source>
</evidence>
<keyword evidence="2" id="KW-0547">Nucleotide-binding</keyword>
<dbReference type="Proteomes" id="UP001320148">
    <property type="component" value="Chromosome"/>
</dbReference>
<dbReference type="Pfam" id="PF08402">
    <property type="entry name" value="TOBE_2"/>
    <property type="match status" value="1"/>
</dbReference>
<keyword evidence="1" id="KW-0813">Transport</keyword>
<dbReference type="PANTHER" id="PTHR42781">
    <property type="entry name" value="SPERMIDINE/PUTRESCINE IMPORT ATP-BINDING PROTEIN POTA"/>
    <property type="match status" value="1"/>
</dbReference>
<dbReference type="EMBL" id="AP024488">
    <property type="protein sequence ID" value="BCS98703.1"/>
    <property type="molecule type" value="Genomic_DNA"/>
</dbReference>
<protein>
    <submittedName>
        <fullName evidence="5">ABC transporter ATP-binding protein</fullName>
    </submittedName>
</protein>
<proteinExistence type="predicted"/>
<accession>A0ABM7PMT6</accession>
<organism evidence="5 6">
    <name type="scientific">Desulfoluna limicola</name>
    <dbReference type="NCBI Taxonomy" id="2810562"/>
    <lineage>
        <taxon>Bacteria</taxon>
        <taxon>Pseudomonadati</taxon>
        <taxon>Thermodesulfobacteriota</taxon>
        <taxon>Desulfobacteria</taxon>
        <taxon>Desulfobacterales</taxon>
        <taxon>Desulfolunaceae</taxon>
        <taxon>Desulfoluna</taxon>
    </lineage>
</organism>
<gene>
    <name evidence="5" type="ORF">DSLASN_43350</name>
</gene>
<dbReference type="RefSeq" id="WP_236890084.1">
    <property type="nucleotide sequence ID" value="NZ_AP024488.1"/>
</dbReference>
<dbReference type="InterPro" id="IPR003593">
    <property type="entry name" value="AAA+_ATPase"/>
</dbReference>
<evidence type="ECO:0000313" key="5">
    <source>
        <dbReference type="EMBL" id="BCS98703.1"/>
    </source>
</evidence>
<dbReference type="InterPro" id="IPR008995">
    <property type="entry name" value="Mo/tungstate-bd_C_term_dom"/>
</dbReference>
<dbReference type="PANTHER" id="PTHR42781:SF4">
    <property type="entry name" value="SPERMIDINE_PUTRESCINE IMPORT ATP-BINDING PROTEIN POTA"/>
    <property type="match status" value="1"/>
</dbReference>
<feature type="domain" description="ABC transporter" evidence="4">
    <location>
        <begin position="4"/>
        <end position="236"/>
    </location>
</feature>
<evidence type="ECO:0000313" key="6">
    <source>
        <dbReference type="Proteomes" id="UP001320148"/>
    </source>
</evidence>
<evidence type="ECO:0000256" key="2">
    <source>
        <dbReference type="ARBA" id="ARBA00022741"/>
    </source>
</evidence>
<dbReference type="InterPro" id="IPR003439">
    <property type="entry name" value="ABC_transporter-like_ATP-bd"/>
</dbReference>
<dbReference type="SUPFAM" id="SSF52540">
    <property type="entry name" value="P-loop containing nucleoside triphosphate hydrolases"/>
    <property type="match status" value="1"/>
</dbReference>
<sequence length="359" mass="39059">MMYLDVEAITKHFGDTCVAHGVGFSLEQGEIGALLGPSGCGKTTLLRMIAGFEEPDGGSIHLHGNPLWKGGRGLSAEDRKIGMVFQDYALFPHLTVWENIAFGMKNVSRAEIKETIEELLAVTGLAGVEKRYPHELSGGQQQRVALARAIAPKPRCLLMDEPFSNLDVTLRESLSAEVREIIKRFGITALMVTHNQHEAFAMADRIGVMMAGRILQWDTPEGLYHHPENLSVARFIGEGSLITGTLSPDGTLDCELGAFPVEMKTVNGTAEKVHVFIRPEAIRIAPSCEEATARLEKSCFRGPGRSCLFQLPSGELIKAASETRCCLREGEAYGLSVAREGVSLFQDQGEGRCAGSCDR</sequence>
<dbReference type="InterPro" id="IPR013611">
    <property type="entry name" value="Transp-assoc_OB_typ2"/>
</dbReference>
<dbReference type="Gene3D" id="2.40.50.100">
    <property type="match status" value="1"/>
</dbReference>
<keyword evidence="6" id="KW-1185">Reference proteome</keyword>